<keyword evidence="1 5" id="KW-0963">Cytoplasm</keyword>
<comment type="caution">
    <text evidence="7">The sequence shown here is derived from an EMBL/GenBank/DDBJ whole genome shotgun (WGS) entry which is preliminary data.</text>
</comment>
<dbReference type="InterPro" id="IPR029057">
    <property type="entry name" value="PRTase-like"/>
</dbReference>
<comment type="subunit">
    <text evidence="5">Homodimer.</text>
</comment>
<feature type="binding site" evidence="5">
    <location>
        <position position="27"/>
    </location>
    <ligand>
        <name>xanthine</name>
        <dbReference type="ChEBI" id="CHEBI:17712"/>
    </ligand>
</feature>
<feature type="binding site" evidence="5">
    <location>
        <begin position="128"/>
        <end position="132"/>
    </location>
    <ligand>
        <name>5-phospho-alpha-D-ribose 1-diphosphate</name>
        <dbReference type="ChEBI" id="CHEBI:58017"/>
    </ligand>
</feature>
<protein>
    <recommendedName>
        <fullName evidence="5 6">Xanthine phosphoribosyltransferase</fullName>
        <shortName evidence="5">XPRTase</shortName>
        <ecNumber evidence="5 6">2.4.2.22</ecNumber>
    </recommendedName>
</protein>
<comment type="catalytic activity">
    <reaction evidence="5">
        <text>XMP + diphosphate = xanthine + 5-phospho-alpha-D-ribose 1-diphosphate</text>
        <dbReference type="Rhea" id="RHEA:10800"/>
        <dbReference type="ChEBI" id="CHEBI:17712"/>
        <dbReference type="ChEBI" id="CHEBI:33019"/>
        <dbReference type="ChEBI" id="CHEBI:57464"/>
        <dbReference type="ChEBI" id="CHEBI:58017"/>
        <dbReference type="EC" id="2.4.2.22"/>
    </reaction>
</comment>
<comment type="function">
    <text evidence="5">Converts the preformed base xanthine, a product of nucleic acid breakdown, to xanthosine 5'-monophosphate (XMP), so it can be reused for RNA or DNA synthesis.</text>
</comment>
<dbReference type="GO" id="GO:0046110">
    <property type="term" value="P:xanthine metabolic process"/>
    <property type="evidence" value="ECO:0007669"/>
    <property type="project" value="UniProtKB-UniRule"/>
</dbReference>
<dbReference type="AlphaFoldDB" id="A0A917S0E3"/>
<comment type="subcellular location">
    <subcellularLocation>
        <location evidence="5">Cytoplasm</location>
    </subcellularLocation>
</comment>
<evidence type="ECO:0000256" key="4">
    <source>
        <dbReference type="ARBA" id="ARBA00022726"/>
    </source>
</evidence>
<dbReference type="Proteomes" id="UP000654670">
    <property type="component" value="Unassembled WGS sequence"/>
</dbReference>
<evidence type="ECO:0000256" key="1">
    <source>
        <dbReference type="ARBA" id="ARBA00022490"/>
    </source>
</evidence>
<feature type="binding site" evidence="5">
    <location>
        <position position="156"/>
    </location>
    <ligand>
        <name>xanthine</name>
        <dbReference type="ChEBI" id="CHEBI:17712"/>
    </ligand>
</feature>
<evidence type="ECO:0000256" key="6">
    <source>
        <dbReference type="NCBIfam" id="TIGR01744"/>
    </source>
</evidence>
<dbReference type="RefSeq" id="WP_188802039.1">
    <property type="nucleotide sequence ID" value="NZ_BMOK01000003.1"/>
</dbReference>
<dbReference type="InterPro" id="IPR050118">
    <property type="entry name" value="Pur/Pyrimidine_PRTase"/>
</dbReference>
<dbReference type="GO" id="GO:0032265">
    <property type="term" value="P:XMP salvage"/>
    <property type="evidence" value="ECO:0007669"/>
    <property type="project" value="UniProtKB-UniRule"/>
</dbReference>
<accession>A0A917S0E3</accession>
<dbReference type="InterPro" id="IPR000836">
    <property type="entry name" value="PRTase_dom"/>
</dbReference>
<dbReference type="PANTHER" id="PTHR43864">
    <property type="entry name" value="HYPOXANTHINE/GUANINE PHOSPHORIBOSYLTRANSFERASE"/>
    <property type="match status" value="1"/>
</dbReference>
<comment type="pathway">
    <text evidence="5">Purine metabolism; XMP biosynthesis via salvage pathway; XMP from xanthine: step 1/1.</text>
</comment>
<organism evidence="7 8">
    <name type="scientific">Sporolactobacillus putidus</name>
    <dbReference type="NCBI Taxonomy" id="492735"/>
    <lineage>
        <taxon>Bacteria</taxon>
        <taxon>Bacillati</taxon>
        <taxon>Bacillota</taxon>
        <taxon>Bacilli</taxon>
        <taxon>Bacillales</taxon>
        <taxon>Sporolactobacillaceae</taxon>
        <taxon>Sporolactobacillus</taxon>
    </lineage>
</organism>
<dbReference type="GO" id="GO:0005737">
    <property type="term" value="C:cytoplasm"/>
    <property type="evidence" value="ECO:0007669"/>
    <property type="project" value="UniProtKB-SubCell"/>
</dbReference>
<dbReference type="EMBL" id="BMOK01000003">
    <property type="protein sequence ID" value="GGL48317.1"/>
    <property type="molecule type" value="Genomic_DNA"/>
</dbReference>
<sequence length="191" mass="20976">MEELKKRIREEGKVIDGDILKVDQFLNHQIDPMLMKKIGDQFAAVFRPAGVSKVVTIESSGIAPALMTGLAIGVPVIFARKKKPLTLNGGALVTDIYSYTKEVRNPVYLEKDMLSPEDRVLIIDDFLANGEASLGLTRLIEMAGATVAGIGIVIEKAFQDGRKRLDRSGYSVFSLARIASLDHNRVSFLDD</sequence>
<evidence type="ECO:0000256" key="3">
    <source>
        <dbReference type="ARBA" id="ARBA00022679"/>
    </source>
</evidence>
<feature type="binding site" evidence="5">
    <location>
        <position position="20"/>
    </location>
    <ligand>
        <name>xanthine</name>
        <dbReference type="ChEBI" id="CHEBI:17712"/>
    </ligand>
</feature>
<evidence type="ECO:0000256" key="2">
    <source>
        <dbReference type="ARBA" id="ARBA00022676"/>
    </source>
</evidence>
<name>A0A917S0E3_9BACL</name>
<dbReference type="GO" id="GO:0006166">
    <property type="term" value="P:purine ribonucleoside salvage"/>
    <property type="evidence" value="ECO:0007669"/>
    <property type="project" value="UniProtKB-KW"/>
</dbReference>
<dbReference type="SUPFAM" id="SSF53271">
    <property type="entry name" value="PRTase-like"/>
    <property type="match status" value="1"/>
</dbReference>
<keyword evidence="4 5" id="KW-0660">Purine salvage</keyword>
<dbReference type="EC" id="2.4.2.22" evidence="5 6"/>
<gene>
    <name evidence="5 7" type="primary">xpt</name>
    <name evidence="7" type="ORF">GCM10007968_10660</name>
</gene>
<keyword evidence="3 5" id="KW-0808">Transferase</keyword>
<reference evidence="7" key="2">
    <citation type="submission" date="2020-09" db="EMBL/GenBank/DDBJ databases">
        <authorList>
            <person name="Sun Q."/>
            <person name="Ohkuma M."/>
        </authorList>
    </citation>
    <scope>NUCLEOTIDE SEQUENCE</scope>
    <source>
        <strain evidence="7">JCM 15325</strain>
    </source>
</reference>
<evidence type="ECO:0000256" key="5">
    <source>
        <dbReference type="HAMAP-Rule" id="MF_01184"/>
    </source>
</evidence>
<dbReference type="Gene3D" id="3.40.50.2020">
    <property type="match status" value="1"/>
</dbReference>
<keyword evidence="2 5" id="KW-0328">Glycosyltransferase</keyword>
<evidence type="ECO:0000313" key="7">
    <source>
        <dbReference type="EMBL" id="GGL48317.1"/>
    </source>
</evidence>
<dbReference type="GO" id="GO:0000310">
    <property type="term" value="F:xanthine phosphoribosyltransferase activity"/>
    <property type="evidence" value="ECO:0007669"/>
    <property type="project" value="UniProtKB-UniRule"/>
</dbReference>
<dbReference type="PANTHER" id="PTHR43864:SF1">
    <property type="entry name" value="XANTHINE PHOSPHORIBOSYLTRANSFERASE"/>
    <property type="match status" value="1"/>
</dbReference>
<keyword evidence="8" id="KW-1185">Reference proteome</keyword>
<comment type="similarity">
    <text evidence="5">Belongs to the purine/pyrimidine phosphoribosyltransferase family. Xpt subfamily.</text>
</comment>
<reference evidence="7" key="1">
    <citation type="journal article" date="2014" name="Int. J. Syst. Evol. Microbiol.">
        <title>Complete genome sequence of Corynebacterium casei LMG S-19264T (=DSM 44701T), isolated from a smear-ripened cheese.</title>
        <authorList>
            <consortium name="US DOE Joint Genome Institute (JGI-PGF)"/>
            <person name="Walter F."/>
            <person name="Albersmeier A."/>
            <person name="Kalinowski J."/>
            <person name="Ruckert C."/>
        </authorList>
    </citation>
    <scope>NUCLEOTIDE SEQUENCE</scope>
    <source>
        <strain evidence="7">JCM 15325</strain>
    </source>
</reference>
<dbReference type="NCBIfam" id="NF006671">
    <property type="entry name" value="PRK09219.1"/>
    <property type="match status" value="1"/>
</dbReference>
<dbReference type="HAMAP" id="MF_01184">
    <property type="entry name" value="XPRTase"/>
    <property type="match status" value="1"/>
</dbReference>
<evidence type="ECO:0000313" key="8">
    <source>
        <dbReference type="Proteomes" id="UP000654670"/>
    </source>
</evidence>
<dbReference type="CDD" id="cd06223">
    <property type="entry name" value="PRTases_typeI"/>
    <property type="match status" value="1"/>
</dbReference>
<dbReference type="NCBIfam" id="TIGR01744">
    <property type="entry name" value="XPRTase"/>
    <property type="match status" value="1"/>
</dbReference>
<dbReference type="InterPro" id="IPR010079">
    <property type="entry name" value="Xanthine_PRibTrfase"/>
</dbReference>
<proteinExistence type="inferred from homology"/>